<dbReference type="Pfam" id="PF19269">
    <property type="entry name" value="Anticodon_2"/>
    <property type="match status" value="1"/>
</dbReference>
<dbReference type="InterPro" id="IPR020751">
    <property type="entry name" value="aa-tRNA-synth_I_codon-bd_sub2"/>
</dbReference>
<dbReference type="RefSeq" id="WP_092869636.1">
    <property type="nucleotide sequence ID" value="NZ_FPCH01000005.1"/>
</dbReference>
<gene>
    <name evidence="8" type="primary">gltX</name>
    <name evidence="11" type="ORF">SAMN04488557_4136</name>
</gene>
<feature type="binding site" evidence="8">
    <location>
        <position position="254"/>
    </location>
    <ligand>
        <name>ATP</name>
        <dbReference type="ChEBI" id="CHEBI:30616"/>
    </ligand>
</feature>
<dbReference type="OrthoDB" id="9807503at2"/>
<keyword evidence="4 8" id="KW-0547">Nucleotide-binding</keyword>
<keyword evidence="7 8" id="KW-0030">Aminoacyl-tRNA synthetase</keyword>
<dbReference type="InterPro" id="IPR045462">
    <property type="entry name" value="aa-tRNA-synth_I_cd-bd"/>
</dbReference>
<evidence type="ECO:0000259" key="10">
    <source>
        <dbReference type="Pfam" id="PF19269"/>
    </source>
</evidence>
<dbReference type="GO" id="GO:0005737">
    <property type="term" value="C:cytoplasm"/>
    <property type="evidence" value="ECO:0007669"/>
    <property type="project" value="UniProtKB-SubCell"/>
</dbReference>
<dbReference type="PRINTS" id="PR00987">
    <property type="entry name" value="TRNASYNTHGLU"/>
</dbReference>
<dbReference type="GO" id="GO:0005524">
    <property type="term" value="F:ATP binding"/>
    <property type="evidence" value="ECO:0007669"/>
    <property type="project" value="UniProtKB-UniRule"/>
</dbReference>
<name>A0A1I7NWT8_9HYPH</name>
<evidence type="ECO:0000256" key="2">
    <source>
        <dbReference type="ARBA" id="ARBA00022490"/>
    </source>
</evidence>
<evidence type="ECO:0000256" key="3">
    <source>
        <dbReference type="ARBA" id="ARBA00022598"/>
    </source>
</evidence>
<dbReference type="GO" id="GO:0006424">
    <property type="term" value="P:glutamyl-tRNA aminoacylation"/>
    <property type="evidence" value="ECO:0007669"/>
    <property type="project" value="UniProtKB-UniRule"/>
</dbReference>
<feature type="short sequence motif" description="'KMSKS' region" evidence="8">
    <location>
        <begin position="251"/>
        <end position="255"/>
    </location>
</feature>
<dbReference type="STRING" id="51670.SAMN04488557_4136"/>
<dbReference type="InterPro" id="IPR008925">
    <property type="entry name" value="aa_tRNA-synth_I_cd-bd_sf"/>
</dbReference>
<keyword evidence="5 8" id="KW-0067">ATP-binding</keyword>
<comment type="function">
    <text evidence="8">Catalyzes the attachment of glutamate to tRNA(Glu) in a two-step reaction: glutamate is first activated by ATP to form Glu-AMP and then transferred to the acceptor end of tRNA(Glu).</text>
</comment>
<comment type="subunit">
    <text evidence="8">Monomer.</text>
</comment>
<keyword evidence="12" id="KW-1185">Reference proteome</keyword>
<evidence type="ECO:0000256" key="1">
    <source>
        <dbReference type="ARBA" id="ARBA00007894"/>
    </source>
</evidence>
<evidence type="ECO:0000256" key="5">
    <source>
        <dbReference type="ARBA" id="ARBA00022840"/>
    </source>
</evidence>
<dbReference type="EMBL" id="FPCH01000005">
    <property type="protein sequence ID" value="SFV39111.1"/>
    <property type="molecule type" value="Genomic_DNA"/>
</dbReference>
<keyword evidence="6 8" id="KW-0648">Protein biosynthesis</keyword>
<dbReference type="Gene3D" id="3.40.50.620">
    <property type="entry name" value="HUPs"/>
    <property type="match status" value="1"/>
</dbReference>
<comment type="similarity">
    <text evidence="1 8">Belongs to the class-I aminoacyl-tRNA synthetase family. Glutamate--tRNA ligase type 1 subfamily.</text>
</comment>
<dbReference type="PANTHER" id="PTHR43311">
    <property type="entry name" value="GLUTAMATE--TRNA LIGASE"/>
    <property type="match status" value="1"/>
</dbReference>
<dbReference type="InterPro" id="IPR049940">
    <property type="entry name" value="GluQ/Sye"/>
</dbReference>
<feature type="domain" description="Aminoacyl-tRNA synthetase class I anticodon-binding" evidence="10">
    <location>
        <begin position="390"/>
        <end position="452"/>
    </location>
</feature>
<dbReference type="InterPro" id="IPR020058">
    <property type="entry name" value="Glu/Gln-tRNA-synth_Ib_cat-dom"/>
</dbReference>
<dbReference type="GO" id="GO:0000049">
    <property type="term" value="F:tRNA binding"/>
    <property type="evidence" value="ECO:0007669"/>
    <property type="project" value="InterPro"/>
</dbReference>
<comment type="caution">
    <text evidence="8">Lacks conserved residue(s) required for the propagation of feature annotation.</text>
</comment>
<dbReference type="AlphaFoldDB" id="A0A1I7NWT8"/>
<dbReference type="SUPFAM" id="SSF48163">
    <property type="entry name" value="An anticodon-binding domain of class I aminoacyl-tRNA synthetases"/>
    <property type="match status" value="1"/>
</dbReference>
<evidence type="ECO:0000256" key="8">
    <source>
        <dbReference type="HAMAP-Rule" id="MF_00022"/>
    </source>
</evidence>
<dbReference type="InterPro" id="IPR014729">
    <property type="entry name" value="Rossmann-like_a/b/a_fold"/>
</dbReference>
<evidence type="ECO:0000313" key="12">
    <source>
        <dbReference type="Proteomes" id="UP000199423"/>
    </source>
</evidence>
<dbReference type="InterPro" id="IPR004527">
    <property type="entry name" value="Glu-tRNA-ligase_bac/mito"/>
</dbReference>
<dbReference type="InterPro" id="IPR001412">
    <property type="entry name" value="aa-tRNA-synth_I_CS"/>
</dbReference>
<feature type="domain" description="Glutamyl/glutaminyl-tRNA synthetase class Ib catalytic" evidence="9">
    <location>
        <begin position="4"/>
        <end position="317"/>
    </location>
</feature>
<dbReference type="Proteomes" id="UP000199423">
    <property type="component" value="Unassembled WGS sequence"/>
</dbReference>
<dbReference type="Pfam" id="PF00749">
    <property type="entry name" value="tRNA-synt_1c"/>
    <property type="match status" value="1"/>
</dbReference>
<dbReference type="GO" id="GO:0004818">
    <property type="term" value="F:glutamate-tRNA ligase activity"/>
    <property type="evidence" value="ECO:0007669"/>
    <property type="project" value="UniProtKB-UniRule"/>
</dbReference>
<evidence type="ECO:0000313" key="11">
    <source>
        <dbReference type="EMBL" id="SFV39111.1"/>
    </source>
</evidence>
<dbReference type="HAMAP" id="MF_00022">
    <property type="entry name" value="Glu_tRNA_synth_type1"/>
    <property type="match status" value="1"/>
</dbReference>
<dbReference type="SUPFAM" id="SSF52374">
    <property type="entry name" value="Nucleotidylyl transferase"/>
    <property type="match status" value="1"/>
</dbReference>
<accession>A0A1I7NWT8</accession>
<dbReference type="Gene3D" id="1.10.10.350">
    <property type="match status" value="1"/>
</dbReference>
<dbReference type="EC" id="6.1.1.17" evidence="8"/>
<dbReference type="InterPro" id="IPR000924">
    <property type="entry name" value="Glu/Gln-tRNA-synth"/>
</dbReference>
<dbReference type="PROSITE" id="PS00178">
    <property type="entry name" value="AA_TRNA_LIGASE_I"/>
    <property type="match status" value="1"/>
</dbReference>
<sequence>MTPRVRFAPSPTGRLHIGNIRTAALNWLFARKHGGSFLLRLDDTDTVRSTEEFAAAIRDDLTWLGLTWNDFARQQDRTARYDEAAAALKASGALYPCFETEEELDRRRKRQLAMHRPPIYDRAALKLSAEEIAAKIAAGEKPHWRFRLPNTSEGRGLTPQPTLISWNDLIRGDQSVDLGSLSDPVLIRGDGTYLYTFTSVIDDVDFAITHIVRGEDHVTNTGVQMAIFEAAGATPPAFGHHSLLVGADGQALSKRLGALSIQSFRDEGLEPMAVLCHAALVGTSDAIEPLQSRDDLAAKLDFSKISTAPGRFDVAELKVLNSKLLHTLEYAAVAERLRAAGIEGREHFWNAVRGNLETFGDASIWWNVVAGDIEPVIEDSKLTVAAASVLPDAPWSENTWSEWTAAVKAKTGAKGRALFHPLRLALTGREAGPELKTLLPLMGRDRVLARLEGKRA</sequence>
<evidence type="ECO:0000256" key="7">
    <source>
        <dbReference type="ARBA" id="ARBA00023146"/>
    </source>
</evidence>
<evidence type="ECO:0000259" key="9">
    <source>
        <dbReference type="Pfam" id="PF00749"/>
    </source>
</evidence>
<dbReference type="PANTHER" id="PTHR43311:SF2">
    <property type="entry name" value="GLUTAMATE--TRNA LIGASE, MITOCHONDRIAL-RELATED"/>
    <property type="match status" value="1"/>
</dbReference>
<organism evidence="11 12">
    <name type="scientific">Hyphomicrobium facile</name>
    <dbReference type="NCBI Taxonomy" id="51670"/>
    <lineage>
        <taxon>Bacteria</taxon>
        <taxon>Pseudomonadati</taxon>
        <taxon>Pseudomonadota</taxon>
        <taxon>Alphaproteobacteria</taxon>
        <taxon>Hyphomicrobiales</taxon>
        <taxon>Hyphomicrobiaceae</taxon>
        <taxon>Hyphomicrobium</taxon>
    </lineage>
</organism>
<dbReference type="NCBIfam" id="TIGR00464">
    <property type="entry name" value="gltX_bact"/>
    <property type="match status" value="1"/>
</dbReference>
<feature type="short sequence motif" description="'HIGH' region" evidence="8">
    <location>
        <begin position="9"/>
        <end position="19"/>
    </location>
</feature>
<comment type="catalytic activity">
    <reaction evidence="8">
        <text>tRNA(Glu) + L-glutamate + ATP = L-glutamyl-tRNA(Glu) + AMP + diphosphate</text>
        <dbReference type="Rhea" id="RHEA:23540"/>
        <dbReference type="Rhea" id="RHEA-COMP:9663"/>
        <dbReference type="Rhea" id="RHEA-COMP:9680"/>
        <dbReference type="ChEBI" id="CHEBI:29985"/>
        <dbReference type="ChEBI" id="CHEBI:30616"/>
        <dbReference type="ChEBI" id="CHEBI:33019"/>
        <dbReference type="ChEBI" id="CHEBI:78442"/>
        <dbReference type="ChEBI" id="CHEBI:78520"/>
        <dbReference type="ChEBI" id="CHEBI:456215"/>
        <dbReference type="EC" id="6.1.1.17"/>
    </reaction>
</comment>
<evidence type="ECO:0000256" key="4">
    <source>
        <dbReference type="ARBA" id="ARBA00022741"/>
    </source>
</evidence>
<protein>
    <recommendedName>
        <fullName evidence="8">Glutamate--tRNA ligase</fullName>
        <ecNumber evidence="8">6.1.1.17</ecNumber>
    </recommendedName>
    <alternativeName>
        <fullName evidence="8">Glutamyl-tRNA synthetase</fullName>
        <shortName evidence="8">GluRS</shortName>
    </alternativeName>
</protein>
<keyword evidence="3 8" id="KW-0436">Ligase</keyword>
<keyword evidence="2 8" id="KW-0963">Cytoplasm</keyword>
<reference evidence="12" key="1">
    <citation type="submission" date="2016-10" db="EMBL/GenBank/DDBJ databases">
        <authorList>
            <person name="Varghese N."/>
            <person name="Submissions S."/>
        </authorList>
    </citation>
    <scope>NUCLEOTIDE SEQUENCE [LARGE SCALE GENOMIC DNA]</scope>
    <source>
        <strain evidence="12">DSM 1565</strain>
    </source>
</reference>
<comment type="subcellular location">
    <subcellularLocation>
        <location evidence="8">Cytoplasm</location>
    </subcellularLocation>
</comment>
<proteinExistence type="inferred from homology"/>
<evidence type="ECO:0000256" key="6">
    <source>
        <dbReference type="ARBA" id="ARBA00022917"/>
    </source>
</evidence>